<gene>
    <name evidence="2" type="ORF">CB0940_01028</name>
</gene>
<sequence>MVHFTRSLFLFFGTIYAVSGRPEPQPRGYKSDVCQSGQYSKYSPLAHYGPAKDYCSKTFPTVKHRVNYRRAADAEPAYRATTTSCAPAKPTQCSGKPEKCLLSSIKNGPKHVAKTACSCITKTTPAPGYPKTTVQLDKHLANKGLYDHVRFFHEHLHYSIFVVHDYVHIDFCVLHEQFRDYIVLLHHEHFHDKHFRSNALLHDHFRIDFHLLFEHINGFCFDNKHDHNLCFLDDFLRNYIYHDNRSGSSLNVHKRQPSTDGILRLQLRSHLQRDRRRKPASLWNIQLSSRVLARP</sequence>
<feature type="signal peptide" evidence="1">
    <location>
        <begin position="1"/>
        <end position="20"/>
    </location>
</feature>
<dbReference type="EMBL" id="LKMD01000100">
    <property type="protein sequence ID" value="PIB00804.1"/>
    <property type="molecule type" value="Genomic_DNA"/>
</dbReference>
<dbReference type="Proteomes" id="UP000230605">
    <property type="component" value="Chromosome 1"/>
</dbReference>
<name>A0A2G5I8I0_CERBT</name>
<dbReference type="AlphaFoldDB" id="A0A2G5I8I0"/>
<accession>A0A2G5I8I0</accession>
<evidence type="ECO:0000256" key="1">
    <source>
        <dbReference type="SAM" id="SignalP"/>
    </source>
</evidence>
<reference evidence="2 3" key="1">
    <citation type="submission" date="2015-10" db="EMBL/GenBank/DDBJ databases">
        <title>The cercosporin biosynthetic gene cluster was horizontally transferred to several fungal lineages and shown to be expanded in Cercospora beticola based on microsynteny with recipient genomes.</title>
        <authorList>
            <person name="De Jonge R."/>
            <person name="Ebert M.K."/>
            <person name="Suttle J.C."/>
            <person name="Jurick Ii W.M."/>
            <person name="Secor G.A."/>
            <person name="Thomma B.P."/>
            <person name="Van De Peer Y."/>
            <person name="Bolton M.D."/>
        </authorList>
    </citation>
    <scope>NUCLEOTIDE SEQUENCE [LARGE SCALE GENOMIC DNA]</scope>
    <source>
        <strain evidence="2 3">09-40</strain>
    </source>
</reference>
<comment type="caution">
    <text evidence="2">The sequence shown here is derived from an EMBL/GenBank/DDBJ whole genome shotgun (WGS) entry which is preliminary data.</text>
</comment>
<keyword evidence="1" id="KW-0732">Signal</keyword>
<protein>
    <submittedName>
        <fullName evidence="2">Uncharacterized protein</fullName>
    </submittedName>
</protein>
<evidence type="ECO:0000313" key="2">
    <source>
        <dbReference type="EMBL" id="PIB00804.1"/>
    </source>
</evidence>
<proteinExistence type="predicted"/>
<organism evidence="2 3">
    <name type="scientific">Cercospora beticola</name>
    <name type="common">Sugarbeet leaf spot fungus</name>
    <dbReference type="NCBI Taxonomy" id="122368"/>
    <lineage>
        <taxon>Eukaryota</taxon>
        <taxon>Fungi</taxon>
        <taxon>Dikarya</taxon>
        <taxon>Ascomycota</taxon>
        <taxon>Pezizomycotina</taxon>
        <taxon>Dothideomycetes</taxon>
        <taxon>Dothideomycetidae</taxon>
        <taxon>Mycosphaerellales</taxon>
        <taxon>Mycosphaerellaceae</taxon>
        <taxon>Cercospora</taxon>
    </lineage>
</organism>
<evidence type="ECO:0000313" key="3">
    <source>
        <dbReference type="Proteomes" id="UP000230605"/>
    </source>
</evidence>
<dbReference type="OrthoDB" id="10296934at2759"/>
<feature type="chain" id="PRO_5013781111" evidence="1">
    <location>
        <begin position="21"/>
        <end position="295"/>
    </location>
</feature>